<dbReference type="Proteomes" id="UP000784294">
    <property type="component" value="Unassembled WGS sequence"/>
</dbReference>
<proteinExistence type="predicted"/>
<evidence type="ECO:0000313" key="2">
    <source>
        <dbReference type="EMBL" id="VEL15111.1"/>
    </source>
</evidence>
<name>A0A448WLY2_9PLAT</name>
<dbReference type="AlphaFoldDB" id="A0A448WLY2"/>
<comment type="caution">
    <text evidence="2">The sequence shown here is derived from an EMBL/GenBank/DDBJ whole genome shotgun (WGS) entry which is preliminary data.</text>
</comment>
<gene>
    <name evidence="2" type="ORF">PXEA_LOCUS8551</name>
</gene>
<feature type="region of interest" description="Disordered" evidence="1">
    <location>
        <begin position="21"/>
        <end position="61"/>
    </location>
</feature>
<evidence type="ECO:0000313" key="3">
    <source>
        <dbReference type="Proteomes" id="UP000784294"/>
    </source>
</evidence>
<protein>
    <submittedName>
        <fullName evidence="2">Uncharacterized protein</fullName>
    </submittedName>
</protein>
<reference evidence="2" key="1">
    <citation type="submission" date="2018-11" db="EMBL/GenBank/DDBJ databases">
        <authorList>
            <consortium name="Pathogen Informatics"/>
        </authorList>
    </citation>
    <scope>NUCLEOTIDE SEQUENCE</scope>
</reference>
<keyword evidence="3" id="KW-1185">Reference proteome</keyword>
<feature type="compositionally biased region" description="Polar residues" evidence="1">
    <location>
        <begin position="43"/>
        <end position="61"/>
    </location>
</feature>
<sequence>MNIVRVQQFSLFITNFVPASCSQSTSAAPPASPTDGLICGPNRNENYSNASPRSQSAANNTLYNRVGRTPFPGLGLARSAVD</sequence>
<dbReference type="EMBL" id="CAAALY010023470">
    <property type="protein sequence ID" value="VEL15111.1"/>
    <property type="molecule type" value="Genomic_DNA"/>
</dbReference>
<evidence type="ECO:0000256" key="1">
    <source>
        <dbReference type="SAM" id="MobiDB-lite"/>
    </source>
</evidence>
<accession>A0A448WLY2</accession>
<organism evidence="2 3">
    <name type="scientific">Protopolystoma xenopodis</name>
    <dbReference type="NCBI Taxonomy" id="117903"/>
    <lineage>
        <taxon>Eukaryota</taxon>
        <taxon>Metazoa</taxon>
        <taxon>Spiralia</taxon>
        <taxon>Lophotrochozoa</taxon>
        <taxon>Platyhelminthes</taxon>
        <taxon>Monogenea</taxon>
        <taxon>Polyopisthocotylea</taxon>
        <taxon>Polystomatidea</taxon>
        <taxon>Polystomatidae</taxon>
        <taxon>Protopolystoma</taxon>
    </lineage>
</organism>